<reference evidence="2" key="1">
    <citation type="submission" date="2012-11" db="EMBL/GenBank/DDBJ databases">
        <title>Dependencies among metagenomic species, viruses, plasmids and units of genetic variation.</title>
        <authorList>
            <person name="Nielsen H.B."/>
            <person name="Almeida M."/>
            <person name="Juncker A.S."/>
            <person name="Rasmussen S."/>
            <person name="Li J."/>
            <person name="Sunagawa S."/>
            <person name="Plichta D."/>
            <person name="Gautier L."/>
            <person name="Le Chatelier E."/>
            <person name="Peletier E."/>
            <person name="Bonde I."/>
            <person name="Nielsen T."/>
            <person name="Manichanh C."/>
            <person name="Arumugam M."/>
            <person name="Batto J."/>
            <person name="Santos M.B.Q.D."/>
            <person name="Blom N."/>
            <person name="Borruel N."/>
            <person name="Burgdorf K.S."/>
            <person name="Boumezbeur F."/>
            <person name="Casellas F."/>
            <person name="Dore J."/>
            <person name="Guarner F."/>
            <person name="Hansen T."/>
            <person name="Hildebrand F."/>
            <person name="Kaas R.S."/>
            <person name="Kennedy S."/>
            <person name="Kristiansen K."/>
            <person name="Kultima J.R."/>
            <person name="Leonard P."/>
            <person name="Levenez F."/>
            <person name="Lund O."/>
            <person name="Moumen B."/>
            <person name="Le Paslier D."/>
            <person name="Pons N."/>
            <person name="Pedersen O."/>
            <person name="Prifti E."/>
            <person name="Qin J."/>
            <person name="Raes J."/>
            <person name="Tap J."/>
            <person name="Tims S."/>
            <person name="Ussery D.W."/>
            <person name="Yamada T."/>
            <person name="MetaHit consortium"/>
            <person name="Renault P."/>
            <person name="Sicheritz-Ponten T."/>
            <person name="Bork P."/>
            <person name="Wang J."/>
            <person name="Brunak S."/>
            <person name="Ehrlich S.D."/>
        </authorList>
    </citation>
    <scope>NUCLEOTIDE SEQUENCE [LARGE SCALE GENOMIC DNA]</scope>
</reference>
<feature type="compositionally biased region" description="Low complexity" evidence="1">
    <location>
        <begin position="56"/>
        <end position="77"/>
    </location>
</feature>
<dbReference type="AlphaFoldDB" id="R6NAR2"/>
<protein>
    <submittedName>
        <fullName evidence="2">Uncharacterized protein</fullName>
    </submittedName>
</protein>
<dbReference type="Proteomes" id="UP000018168">
    <property type="component" value="Unassembled WGS sequence"/>
</dbReference>
<organism evidence="2 3">
    <name type="scientific">[Clostridium] leptum CAG:27</name>
    <dbReference type="NCBI Taxonomy" id="1263068"/>
    <lineage>
        <taxon>Bacteria</taxon>
        <taxon>Bacillati</taxon>
        <taxon>Bacillota</taxon>
        <taxon>Clostridia</taxon>
        <taxon>Eubacteriales</taxon>
        <taxon>Oscillospiraceae</taxon>
        <taxon>Oscillospiraceae incertae sedis</taxon>
    </lineage>
</organism>
<gene>
    <name evidence="2" type="ORF">BN578_00925</name>
</gene>
<proteinExistence type="predicted"/>
<evidence type="ECO:0000313" key="3">
    <source>
        <dbReference type="Proteomes" id="UP000018168"/>
    </source>
</evidence>
<feature type="region of interest" description="Disordered" evidence="1">
    <location>
        <begin position="1"/>
        <end position="83"/>
    </location>
</feature>
<evidence type="ECO:0000256" key="1">
    <source>
        <dbReference type="SAM" id="MobiDB-lite"/>
    </source>
</evidence>
<evidence type="ECO:0000313" key="2">
    <source>
        <dbReference type="EMBL" id="CDC05399.1"/>
    </source>
</evidence>
<feature type="compositionally biased region" description="Basic and acidic residues" evidence="1">
    <location>
        <begin position="1"/>
        <end position="12"/>
    </location>
</feature>
<name>R6NAR2_9FIRM</name>
<feature type="region of interest" description="Disordered" evidence="1">
    <location>
        <begin position="138"/>
        <end position="163"/>
    </location>
</feature>
<sequence length="175" mass="19613">MKEMEQETKVETQEEDQKDDKQEEQTSAANLPKTQEELDALIEGRIKREHRKWSRQQAQQSQDTAPQPAAPQETPASDAYQKELMEAKAQIEAFKSGVRSDAVEDAVYLAVREVEKSGDEVDEDTIREALKNVLKRHPSWKNTEKQKTGIKVGADAEGSEGNSKKASVVSGKVIF</sequence>
<accession>R6NAR2</accession>
<dbReference type="EMBL" id="CBEP010000111">
    <property type="protein sequence ID" value="CDC05399.1"/>
    <property type="molecule type" value="Genomic_DNA"/>
</dbReference>
<comment type="caution">
    <text evidence="2">The sequence shown here is derived from an EMBL/GenBank/DDBJ whole genome shotgun (WGS) entry which is preliminary data.</text>
</comment>